<dbReference type="Proteomes" id="UP000199446">
    <property type="component" value="Unassembled WGS sequence"/>
</dbReference>
<dbReference type="STRING" id="482827.SAMN04488243_1731"/>
<dbReference type="EMBL" id="FNBC01000073">
    <property type="protein sequence ID" value="SDF51595.1"/>
    <property type="molecule type" value="Genomic_DNA"/>
</dbReference>
<dbReference type="AlphaFoldDB" id="A0A1G7LQ25"/>
<reference evidence="2" key="1">
    <citation type="submission" date="2016-10" db="EMBL/GenBank/DDBJ databases">
        <authorList>
            <person name="Varghese N."/>
            <person name="Submissions S."/>
        </authorList>
    </citation>
    <scope>NUCLEOTIDE SEQUENCE [LARGE SCALE GENOMIC DNA]</scope>
    <source>
        <strain evidence="2">CGMCC 1.6992</strain>
    </source>
</reference>
<feature type="non-terminal residue" evidence="1">
    <location>
        <position position="1"/>
    </location>
</feature>
<accession>A0A1G7LQ25</accession>
<protein>
    <submittedName>
        <fullName evidence="1">Uncharacterized protein</fullName>
    </submittedName>
</protein>
<organism evidence="1 2">
    <name type="scientific">Thermus arciformis</name>
    <dbReference type="NCBI Taxonomy" id="482827"/>
    <lineage>
        <taxon>Bacteria</taxon>
        <taxon>Thermotogati</taxon>
        <taxon>Deinococcota</taxon>
        <taxon>Deinococci</taxon>
        <taxon>Thermales</taxon>
        <taxon>Thermaceae</taxon>
        <taxon>Thermus</taxon>
    </lineage>
</organism>
<proteinExistence type="predicted"/>
<name>A0A1G7LQ25_9DEIN</name>
<keyword evidence="2" id="KW-1185">Reference proteome</keyword>
<evidence type="ECO:0000313" key="2">
    <source>
        <dbReference type="Proteomes" id="UP000199446"/>
    </source>
</evidence>
<sequence length="160" mass="16127">LAVASSVNPGTYALKVRGTSGSLTQEVNLTLTVTAPPKGLRPSLLGRSGNAYTVGVDLVGTADFYRGAQFTVELPSGFTLSATTGELTGGCFLDYVQASSNPNRWNVALVCGSAFQGPGQLAVLTVSGTGGGTLTLSNGVLAKPDYSEESVPGGSLTLAP</sequence>
<evidence type="ECO:0000313" key="1">
    <source>
        <dbReference type="EMBL" id="SDF51595.1"/>
    </source>
</evidence>
<gene>
    <name evidence="1" type="ORF">SAMN04488243_1731</name>
</gene>